<dbReference type="InterPro" id="IPR005693">
    <property type="entry name" value="Mce"/>
</dbReference>
<accession>A0A4P7IEM2</accession>
<dbReference type="NCBIfam" id="TIGR00996">
    <property type="entry name" value="Mtu_fam_mce"/>
    <property type="match status" value="1"/>
</dbReference>
<protein>
    <submittedName>
        <fullName evidence="4">MCE family protein</fullName>
    </submittedName>
</protein>
<feature type="region of interest" description="Disordered" evidence="1">
    <location>
        <begin position="335"/>
        <end position="412"/>
    </location>
</feature>
<proteinExistence type="predicted"/>
<reference evidence="4 5" key="1">
    <citation type="submission" date="2019-03" db="EMBL/GenBank/DDBJ databases">
        <title>Three New Species of Nocardioides, Nocardioides euryhalodurans sp. nov., Nocardioides seonyuensis sp. nov. and Nocardioides eburneoflavus sp. nov. Iolated from Soil.</title>
        <authorList>
            <person name="Roh S.G."/>
            <person name="Lee C."/>
            <person name="Kim M.-K."/>
            <person name="Kim S.B."/>
        </authorList>
    </citation>
    <scope>NUCLEOTIDE SEQUENCE [LARGE SCALE GENOMIC DNA]</scope>
    <source>
        <strain evidence="4 5">MMS17-SY207-3</strain>
    </source>
</reference>
<dbReference type="AlphaFoldDB" id="A0A4P7IEM2"/>
<dbReference type="RefSeq" id="WP_135267657.1">
    <property type="nucleotide sequence ID" value="NZ_CP038436.1"/>
</dbReference>
<dbReference type="InterPro" id="IPR052336">
    <property type="entry name" value="MlaD_Phospholipid_Transporter"/>
</dbReference>
<dbReference type="Pfam" id="PF02470">
    <property type="entry name" value="MlaD"/>
    <property type="match status" value="1"/>
</dbReference>
<dbReference type="GO" id="GO:0005576">
    <property type="term" value="C:extracellular region"/>
    <property type="evidence" value="ECO:0007669"/>
    <property type="project" value="TreeGrafter"/>
</dbReference>
<feature type="compositionally biased region" description="Acidic residues" evidence="1">
    <location>
        <begin position="403"/>
        <end position="412"/>
    </location>
</feature>
<organism evidence="4 5">
    <name type="scientific">Nocardioides seonyuensis</name>
    <dbReference type="NCBI Taxonomy" id="2518371"/>
    <lineage>
        <taxon>Bacteria</taxon>
        <taxon>Bacillati</taxon>
        <taxon>Actinomycetota</taxon>
        <taxon>Actinomycetes</taxon>
        <taxon>Propionibacteriales</taxon>
        <taxon>Nocardioidaceae</taxon>
        <taxon>Nocardioides</taxon>
    </lineage>
</organism>
<keyword evidence="2" id="KW-0732">Signal</keyword>
<sequence>MTSRSLRSVAAGAVAVLLTTTAGCSAVSGGAYEMPLPGGPELGSDPMTVTAHFKDALDLVPQSSVKVGHVDVGQVTEIRLAEDGHSAVVEMQINDSTDLPAATTARIQQTSLLGEKFIGLLPVSPDPGGPRLEDGASIGLSTTTAAAGIEEVLGALSLLLNGGGLGQAQRISRELQQLNGGRTQEIKAFIRTVEQFVGGFDARRDDLVEAIDGIDVLTSTLAARTDTIDKALIELTPAISQLAEQRADLIEMLAALKKLSDVSVTTIDRSADAMVQDLKSLEPILDQLARSGRNLPRSLEILLTFPFPDSVLSAIEGDYFNTFLTLSLRTPGTTTLQPAPDASAPPLLIPPTEGLSTEGSSTEEPSPETGSTPEPSAETEPTTEPTTEPSTSPTPSVETSAPADDEQEVTGR</sequence>
<dbReference type="InterPro" id="IPR003399">
    <property type="entry name" value="Mce/MlaD"/>
</dbReference>
<dbReference type="PANTHER" id="PTHR33371">
    <property type="entry name" value="INTERMEMBRANE PHOSPHOLIPID TRANSPORT SYSTEM BINDING PROTEIN MLAD-RELATED"/>
    <property type="match status" value="1"/>
</dbReference>
<name>A0A4P7IEM2_9ACTN</name>
<feature type="compositionally biased region" description="Low complexity" evidence="1">
    <location>
        <begin position="351"/>
        <end position="402"/>
    </location>
</feature>
<evidence type="ECO:0000313" key="5">
    <source>
        <dbReference type="Proteomes" id="UP000294853"/>
    </source>
</evidence>
<feature type="domain" description="Mce/MlaD" evidence="3">
    <location>
        <begin position="47"/>
        <end position="122"/>
    </location>
</feature>
<dbReference type="PROSITE" id="PS51257">
    <property type="entry name" value="PROKAR_LIPOPROTEIN"/>
    <property type="match status" value="1"/>
</dbReference>
<evidence type="ECO:0000256" key="2">
    <source>
        <dbReference type="SAM" id="SignalP"/>
    </source>
</evidence>
<dbReference type="EMBL" id="CP038436">
    <property type="protein sequence ID" value="QBX55666.1"/>
    <property type="molecule type" value="Genomic_DNA"/>
</dbReference>
<evidence type="ECO:0000256" key="1">
    <source>
        <dbReference type="SAM" id="MobiDB-lite"/>
    </source>
</evidence>
<dbReference type="OrthoDB" id="9774928at2"/>
<gene>
    <name evidence="4" type="ORF">EXE58_09515</name>
</gene>
<feature type="signal peptide" evidence="2">
    <location>
        <begin position="1"/>
        <end position="26"/>
    </location>
</feature>
<dbReference type="Proteomes" id="UP000294853">
    <property type="component" value="Chromosome"/>
</dbReference>
<evidence type="ECO:0000313" key="4">
    <source>
        <dbReference type="EMBL" id="QBX55666.1"/>
    </source>
</evidence>
<keyword evidence="5" id="KW-1185">Reference proteome</keyword>
<dbReference type="KEGG" id="nsn:EXE58_09515"/>
<feature type="chain" id="PRO_5020998734" evidence="2">
    <location>
        <begin position="27"/>
        <end position="412"/>
    </location>
</feature>
<dbReference type="PANTHER" id="PTHR33371:SF15">
    <property type="entry name" value="LIPOPROTEIN LPRN"/>
    <property type="match status" value="1"/>
</dbReference>
<evidence type="ECO:0000259" key="3">
    <source>
        <dbReference type="Pfam" id="PF02470"/>
    </source>
</evidence>